<proteinExistence type="predicted"/>
<dbReference type="Proteomes" id="UP001412067">
    <property type="component" value="Unassembled WGS sequence"/>
</dbReference>
<sequence>MVVAVMNMRKKRFSASRNTQSGRPVLTELGVLILVASALDEVRWALLNNCLTLMFMTATAMPNGAYFFSWRSRECWAISLVRPEKFGNWRWQGCHRQSPFLVWRSGTEIGCMPLLCRSAKQTLTIREPTPNENA</sequence>
<organism evidence="1 2">
    <name type="scientific">Platanthera guangdongensis</name>
    <dbReference type="NCBI Taxonomy" id="2320717"/>
    <lineage>
        <taxon>Eukaryota</taxon>
        <taxon>Viridiplantae</taxon>
        <taxon>Streptophyta</taxon>
        <taxon>Embryophyta</taxon>
        <taxon>Tracheophyta</taxon>
        <taxon>Spermatophyta</taxon>
        <taxon>Magnoliopsida</taxon>
        <taxon>Liliopsida</taxon>
        <taxon>Asparagales</taxon>
        <taxon>Orchidaceae</taxon>
        <taxon>Orchidoideae</taxon>
        <taxon>Orchideae</taxon>
        <taxon>Orchidinae</taxon>
        <taxon>Platanthera</taxon>
    </lineage>
</organism>
<comment type="caution">
    <text evidence="1">The sequence shown here is derived from an EMBL/GenBank/DDBJ whole genome shotgun (WGS) entry which is preliminary data.</text>
</comment>
<reference evidence="1 2" key="1">
    <citation type="journal article" date="2022" name="Nat. Plants">
        <title>Genomes of leafy and leafless Platanthera orchids illuminate the evolution of mycoheterotrophy.</title>
        <authorList>
            <person name="Li M.H."/>
            <person name="Liu K.W."/>
            <person name="Li Z."/>
            <person name="Lu H.C."/>
            <person name="Ye Q.L."/>
            <person name="Zhang D."/>
            <person name="Wang J.Y."/>
            <person name="Li Y.F."/>
            <person name="Zhong Z.M."/>
            <person name="Liu X."/>
            <person name="Yu X."/>
            <person name="Liu D.K."/>
            <person name="Tu X.D."/>
            <person name="Liu B."/>
            <person name="Hao Y."/>
            <person name="Liao X.Y."/>
            <person name="Jiang Y.T."/>
            <person name="Sun W.H."/>
            <person name="Chen J."/>
            <person name="Chen Y.Q."/>
            <person name="Ai Y."/>
            <person name="Zhai J.W."/>
            <person name="Wu S.S."/>
            <person name="Zhou Z."/>
            <person name="Hsiao Y.Y."/>
            <person name="Wu W.L."/>
            <person name="Chen Y.Y."/>
            <person name="Lin Y.F."/>
            <person name="Hsu J.L."/>
            <person name="Li C.Y."/>
            <person name="Wang Z.W."/>
            <person name="Zhao X."/>
            <person name="Zhong W.Y."/>
            <person name="Ma X.K."/>
            <person name="Ma L."/>
            <person name="Huang J."/>
            <person name="Chen G.Z."/>
            <person name="Huang M.Z."/>
            <person name="Huang L."/>
            <person name="Peng D.H."/>
            <person name="Luo Y.B."/>
            <person name="Zou S.Q."/>
            <person name="Chen S.P."/>
            <person name="Lan S."/>
            <person name="Tsai W.C."/>
            <person name="Van de Peer Y."/>
            <person name="Liu Z.J."/>
        </authorList>
    </citation>
    <scope>NUCLEOTIDE SEQUENCE [LARGE SCALE GENOMIC DNA]</scope>
    <source>
        <strain evidence="1">Lor288</strain>
    </source>
</reference>
<keyword evidence="2" id="KW-1185">Reference proteome</keyword>
<dbReference type="EMBL" id="JBBWWR010000013">
    <property type="protein sequence ID" value="KAK8955772.1"/>
    <property type="molecule type" value="Genomic_DNA"/>
</dbReference>
<name>A0ABR2LZW1_9ASPA</name>
<evidence type="ECO:0000313" key="2">
    <source>
        <dbReference type="Proteomes" id="UP001412067"/>
    </source>
</evidence>
<evidence type="ECO:0000313" key="1">
    <source>
        <dbReference type="EMBL" id="KAK8955772.1"/>
    </source>
</evidence>
<accession>A0ABR2LZW1</accession>
<gene>
    <name evidence="1" type="ORF">KSP40_PGU022832</name>
</gene>
<protein>
    <submittedName>
        <fullName evidence="1">Uncharacterized protein</fullName>
    </submittedName>
</protein>